<keyword evidence="7 8" id="KW-0472">Membrane</keyword>
<protein>
    <submittedName>
        <fullName evidence="9">Alanine:cation symporter family protein</fullName>
    </submittedName>
</protein>
<evidence type="ECO:0000313" key="10">
    <source>
        <dbReference type="Proteomes" id="UP000824087"/>
    </source>
</evidence>
<dbReference type="GO" id="GO:0005283">
    <property type="term" value="F:amino acid:sodium symporter activity"/>
    <property type="evidence" value="ECO:0007669"/>
    <property type="project" value="InterPro"/>
</dbReference>
<evidence type="ECO:0000256" key="4">
    <source>
        <dbReference type="ARBA" id="ARBA00022475"/>
    </source>
</evidence>
<dbReference type="PRINTS" id="PR00175">
    <property type="entry name" value="NAALASMPORT"/>
</dbReference>
<accession>A0A9D1L3V7</accession>
<evidence type="ECO:0000313" key="9">
    <source>
        <dbReference type="EMBL" id="HIU23135.1"/>
    </source>
</evidence>
<gene>
    <name evidence="9" type="ORF">IAD49_06080</name>
</gene>
<dbReference type="InterPro" id="IPR001463">
    <property type="entry name" value="Na/Ala_symport"/>
</dbReference>
<comment type="similarity">
    <text evidence="2 8">Belongs to the alanine or glycine:cation symporter (AGCS) (TC 2.A.25) family.</text>
</comment>
<feature type="transmembrane region" description="Helical" evidence="8">
    <location>
        <begin position="201"/>
        <end position="228"/>
    </location>
</feature>
<evidence type="ECO:0000256" key="7">
    <source>
        <dbReference type="ARBA" id="ARBA00023136"/>
    </source>
</evidence>
<keyword evidence="3 8" id="KW-0813">Transport</keyword>
<dbReference type="GO" id="GO:0005886">
    <property type="term" value="C:plasma membrane"/>
    <property type="evidence" value="ECO:0007669"/>
    <property type="project" value="UniProtKB-SubCell"/>
</dbReference>
<reference evidence="9" key="1">
    <citation type="submission" date="2020-10" db="EMBL/GenBank/DDBJ databases">
        <authorList>
            <person name="Gilroy R."/>
        </authorList>
    </citation>
    <scope>NUCLEOTIDE SEQUENCE</scope>
    <source>
        <strain evidence="9">CHK197-8231</strain>
    </source>
</reference>
<comment type="subcellular location">
    <subcellularLocation>
        <location evidence="1 8">Cell membrane</location>
        <topology evidence="1 8">Multi-pass membrane protein</topology>
    </subcellularLocation>
</comment>
<feature type="transmembrane region" description="Helical" evidence="8">
    <location>
        <begin position="167"/>
        <end position="189"/>
    </location>
</feature>
<dbReference type="PANTHER" id="PTHR30330">
    <property type="entry name" value="AGSS FAMILY TRANSPORTER, SODIUM-ALANINE"/>
    <property type="match status" value="1"/>
</dbReference>
<sequence>MIEHINQILWAIATAMIVLSGFYFTKKLKGVQFRFSSMIHHLFEKEEKHGGISPIQTLMMSLAGRIGVGSIAGVALAIYIGGVGSIFWMWMIALVTGANTFVETVLGVKFKEKDEGKIYVGGPSYYLKNGLHKPHLGKMYAILIIMSYVIGFLGIQSNTITRSCQEIFSVPSCLIGLVIVLLSGMIIFGGVKKIADVTSKLVPIMTLVYVATALVIVVMNIHMIPTIFIQILKQAFRIDAFFSAFLPTFIVGIQRGLFSNEAGMGTGSIVASATDSNNAKKQGYLQVLGIYVTTFLICTSTAMIILTSDYASFTSIDMNGIELTQYAFHYHLGDFGTIIVFLSILLFSFSTILTGYYYGESSLKYILGKTNVTKVTILKMITLFFLLLGSIVSANILWKIVDIFVALLAIINTYAILKLQKVVEKET</sequence>
<name>A0A9D1L3V7_9BACT</name>
<comment type="caution">
    <text evidence="9">The sequence shown here is derived from an EMBL/GenBank/DDBJ whole genome shotgun (WGS) entry which is preliminary data.</text>
</comment>
<dbReference type="Gene3D" id="1.20.1740.10">
    <property type="entry name" value="Amino acid/polyamine transporter I"/>
    <property type="match status" value="1"/>
</dbReference>
<dbReference type="PANTHER" id="PTHR30330:SF1">
    <property type="entry name" value="AMINO-ACID CARRIER PROTEIN ALST"/>
    <property type="match status" value="1"/>
</dbReference>
<keyword evidence="4 8" id="KW-1003">Cell membrane</keyword>
<proteinExistence type="inferred from homology"/>
<dbReference type="Pfam" id="PF01235">
    <property type="entry name" value="Na_Ala_symp"/>
    <property type="match status" value="1"/>
</dbReference>
<feature type="transmembrane region" description="Helical" evidence="8">
    <location>
        <begin position="396"/>
        <end position="417"/>
    </location>
</feature>
<keyword evidence="8" id="KW-0769">Symport</keyword>
<feature type="transmembrane region" description="Helical" evidence="8">
    <location>
        <begin position="338"/>
        <end position="359"/>
    </location>
</feature>
<evidence type="ECO:0000256" key="6">
    <source>
        <dbReference type="ARBA" id="ARBA00022989"/>
    </source>
</evidence>
<dbReference type="NCBIfam" id="TIGR00835">
    <property type="entry name" value="agcS"/>
    <property type="match status" value="1"/>
</dbReference>
<feature type="transmembrane region" description="Helical" evidence="8">
    <location>
        <begin position="6"/>
        <end position="25"/>
    </location>
</feature>
<dbReference type="Proteomes" id="UP000824087">
    <property type="component" value="Unassembled WGS sequence"/>
</dbReference>
<evidence type="ECO:0000256" key="3">
    <source>
        <dbReference type="ARBA" id="ARBA00022448"/>
    </source>
</evidence>
<evidence type="ECO:0000256" key="1">
    <source>
        <dbReference type="ARBA" id="ARBA00004651"/>
    </source>
</evidence>
<feature type="transmembrane region" description="Helical" evidence="8">
    <location>
        <begin position="371"/>
        <end position="390"/>
    </location>
</feature>
<keyword evidence="6 8" id="KW-1133">Transmembrane helix</keyword>
<evidence type="ECO:0000256" key="2">
    <source>
        <dbReference type="ARBA" id="ARBA00009261"/>
    </source>
</evidence>
<dbReference type="AlphaFoldDB" id="A0A9D1L3V7"/>
<evidence type="ECO:0000256" key="8">
    <source>
        <dbReference type="RuleBase" id="RU363064"/>
    </source>
</evidence>
<keyword evidence="5 8" id="KW-0812">Transmembrane</keyword>
<feature type="transmembrane region" description="Helical" evidence="8">
    <location>
        <begin position="284"/>
        <end position="306"/>
    </location>
</feature>
<reference evidence="9" key="2">
    <citation type="journal article" date="2021" name="PeerJ">
        <title>Extensive microbial diversity within the chicken gut microbiome revealed by metagenomics and culture.</title>
        <authorList>
            <person name="Gilroy R."/>
            <person name="Ravi A."/>
            <person name="Getino M."/>
            <person name="Pursley I."/>
            <person name="Horton D.L."/>
            <person name="Alikhan N.F."/>
            <person name="Baker D."/>
            <person name="Gharbi K."/>
            <person name="Hall N."/>
            <person name="Watson M."/>
            <person name="Adriaenssens E.M."/>
            <person name="Foster-Nyarko E."/>
            <person name="Jarju S."/>
            <person name="Secka A."/>
            <person name="Antonio M."/>
            <person name="Oren A."/>
            <person name="Chaudhuri R.R."/>
            <person name="La Ragione R."/>
            <person name="Hildebrand F."/>
            <person name="Pallen M.J."/>
        </authorList>
    </citation>
    <scope>NUCLEOTIDE SEQUENCE</scope>
    <source>
        <strain evidence="9">CHK197-8231</strain>
    </source>
</reference>
<organism evidence="9 10">
    <name type="scientific">Candidatus Fimihabitans intestinipullorum</name>
    <dbReference type="NCBI Taxonomy" id="2840820"/>
    <lineage>
        <taxon>Bacteria</taxon>
        <taxon>Bacillati</taxon>
        <taxon>Mycoplasmatota</taxon>
        <taxon>Mycoplasmatota incertae sedis</taxon>
        <taxon>Candidatus Fimihabitans</taxon>
    </lineage>
</organism>
<feature type="transmembrane region" description="Helical" evidence="8">
    <location>
        <begin position="136"/>
        <end position="155"/>
    </location>
</feature>
<dbReference type="EMBL" id="DVML01000034">
    <property type="protein sequence ID" value="HIU23135.1"/>
    <property type="molecule type" value="Genomic_DNA"/>
</dbReference>
<evidence type="ECO:0000256" key="5">
    <source>
        <dbReference type="ARBA" id="ARBA00022692"/>
    </source>
</evidence>
<feature type="transmembrane region" description="Helical" evidence="8">
    <location>
        <begin position="62"/>
        <end position="81"/>
    </location>
</feature>